<dbReference type="RefSeq" id="WP_395814029.1">
    <property type="nucleotide sequence ID" value="NZ_CP043494.1"/>
</dbReference>
<dbReference type="PANTHER" id="PTHR33794:SF1">
    <property type="entry name" value="BACILLOLYSIN"/>
    <property type="match status" value="1"/>
</dbReference>
<keyword evidence="14" id="KW-1185">Reference proteome</keyword>
<organism evidence="13 14">
    <name type="scientific">Archangium minus</name>
    <dbReference type="NCBI Taxonomy" id="83450"/>
    <lineage>
        <taxon>Bacteria</taxon>
        <taxon>Pseudomonadati</taxon>
        <taxon>Myxococcota</taxon>
        <taxon>Myxococcia</taxon>
        <taxon>Myxococcales</taxon>
        <taxon>Cystobacterineae</taxon>
        <taxon>Archangiaceae</taxon>
        <taxon>Archangium</taxon>
    </lineage>
</organism>
<dbReference type="EC" id="3.4.24.-" evidence="8"/>
<dbReference type="Pfam" id="PF07504">
    <property type="entry name" value="FTP"/>
    <property type="match status" value="1"/>
</dbReference>
<evidence type="ECO:0000313" key="13">
    <source>
        <dbReference type="EMBL" id="WNG43311.1"/>
    </source>
</evidence>
<feature type="domain" description="Peptidase C-terminal archaeal/bacterial" evidence="11">
    <location>
        <begin position="553"/>
        <end position="622"/>
    </location>
</feature>
<dbReference type="PRINTS" id="PR00730">
    <property type="entry name" value="THERMOLYSIN"/>
</dbReference>
<keyword evidence="4 8" id="KW-0732">Signal</keyword>
<gene>
    <name evidence="13" type="ORF">F0U60_03785</name>
</gene>
<dbReference type="SUPFAM" id="SSF55486">
    <property type="entry name" value="Metalloproteases ('zincins'), catalytic domain"/>
    <property type="match status" value="1"/>
</dbReference>
<name>A0ABY9WQQ7_9BACT</name>
<evidence type="ECO:0000259" key="11">
    <source>
        <dbReference type="Pfam" id="PF04151"/>
    </source>
</evidence>
<feature type="chain" id="PRO_5044959401" description="Neutral metalloproteinase" evidence="8">
    <location>
        <begin position="21"/>
        <end position="635"/>
    </location>
</feature>
<dbReference type="InterPro" id="IPR050728">
    <property type="entry name" value="Zinc_Metalloprotease_M4"/>
</dbReference>
<evidence type="ECO:0000256" key="8">
    <source>
        <dbReference type="RuleBase" id="RU366073"/>
    </source>
</evidence>
<dbReference type="EMBL" id="CP043494">
    <property type="protein sequence ID" value="WNG43311.1"/>
    <property type="molecule type" value="Genomic_DNA"/>
</dbReference>
<proteinExistence type="inferred from homology"/>
<dbReference type="InterPro" id="IPR013856">
    <property type="entry name" value="Peptidase_M4_domain"/>
</dbReference>
<comment type="cofactor">
    <cofactor evidence="8">
        <name>Zn(2+)</name>
        <dbReference type="ChEBI" id="CHEBI:29105"/>
    </cofactor>
</comment>
<evidence type="ECO:0000256" key="1">
    <source>
        <dbReference type="ARBA" id="ARBA00009388"/>
    </source>
</evidence>
<dbReference type="Gene3D" id="3.10.170.10">
    <property type="match status" value="1"/>
</dbReference>
<comment type="similarity">
    <text evidence="1 8">Belongs to the peptidase M4 family.</text>
</comment>
<feature type="domain" description="Peptidase M4 C-terminal" evidence="10">
    <location>
        <begin position="358"/>
        <end position="525"/>
    </location>
</feature>
<keyword evidence="5 8" id="KW-0378">Hydrolase</keyword>
<dbReference type="Pfam" id="PF02868">
    <property type="entry name" value="Peptidase_M4_C"/>
    <property type="match status" value="1"/>
</dbReference>
<evidence type="ECO:0000313" key="14">
    <source>
        <dbReference type="Proteomes" id="UP001611383"/>
    </source>
</evidence>
<evidence type="ECO:0000256" key="4">
    <source>
        <dbReference type="ARBA" id="ARBA00022729"/>
    </source>
</evidence>
<keyword evidence="2 8" id="KW-0645">Protease</keyword>
<dbReference type="InterPro" id="IPR007280">
    <property type="entry name" value="Peptidase_C_arc/bac"/>
</dbReference>
<evidence type="ECO:0000259" key="10">
    <source>
        <dbReference type="Pfam" id="PF02868"/>
    </source>
</evidence>
<feature type="domain" description="Peptidase M4" evidence="9">
    <location>
        <begin position="246"/>
        <end position="355"/>
    </location>
</feature>
<dbReference type="InterPro" id="IPR027268">
    <property type="entry name" value="Peptidase_M4/M1_CTD_sf"/>
</dbReference>
<dbReference type="CDD" id="cd09597">
    <property type="entry name" value="M4_TLP"/>
    <property type="match status" value="1"/>
</dbReference>
<comment type="subcellular location">
    <subcellularLocation>
        <location evidence="8">Secreted</location>
    </subcellularLocation>
</comment>
<evidence type="ECO:0000256" key="6">
    <source>
        <dbReference type="ARBA" id="ARBA00022833"/>
    </source>
</evidence>
<protein>
    <recommendedName>
        <fullName evidence="8">Neutral metalloproteinase</fullName>
        <ecNumber evidence="8">3.4.24.-</ecNumber>
    </recommendedName>
</protein>
<dbReference type="InterPro" id="IPR001570">
    <property type="entry name" value="Peptidase_M4_C_domain"/>
</dbReference>
<comment type="function">
    <text evidence="8">Extracellular zinc metalloprotease.</text>
</comment>
<dbReference type="PANTHER" id="PTHR33794">
    <property type="entry name" value="BACILLOLYSIN"/>
    <property type="match status" value="1"/>
</dbReference>
<sequence length="635" mass="66352">MFRPRFLAAALLALPLAACEVDNSQLPEGAQKFDDAESLGDVQAALAALPSARVVGADEKDFPFMISGNLGAASESVQGLAAGDSHGRVSKALPGIAAVFRLDAANLVAKRSRMDEQGVTHIRYGQLKNGLPVVNEELIVHVAPNGIITAANGTARDGEIAPAKASISAEAAEFAALDSTSGRHLDIEGARLVYIRSSQDNRLKLAYEVTVSGEGEDLPIHDLVYVSALDGSILERHSKIHSALNRKVYSANNGSSTPGTLKRSEGQAAVGDAHVDGNYDKLGGTYNCYKNNFNRDSFNNKGATLISTVHYSRNYVNAYWDGTQMVYGDGDTTTSGPLGLSADVTTHELTHAVTSSESNLTYSGESGGLNEAMSDIFGAYCESYDSGTWATTNAVFMVGDDIWTPATAGDALRYMYDPAKDGKSLDFWTTSAGSVDVHYSSGIANLAFTLLSRGGTHPRGKSTVNVTGIGVQKAGAIFYKANTDYLTASSKYAQAKTYTEEAAKALGYSDADVASVTAAWAAVGVGGTTNPPVGTALTNGQALTGLSGAASSSTYYYLDVPANKASTIAISGGTGDADLYVKAGSQASTSSYDCRPYKDGNAESCSIPAKTAATRIYVLVRGYSAYSGLSLKGSY</sequence>
<evidence type="ECO:0000259" key="12">
    <source>
        <dbReference type="Pfam" id="PF07504"/>
    </source>
</evidence>
<dbReference type="Gene3D" id="2.60.120.380">
    <property type="match status" value="1"/>
</dbReference>
<dbReference type="Gene3D" id="1.10.390.10">
    <property type="entry name" value="Neutral Protease Domain 2"/>
    <property type="match status" value="1"/>
</dbReference>
<evidence type="ECO:0000256" key="3">
    <source>
        <dbReference type="ARBA" id="ARBA00022723"/>
    </source>
</evidence>
<evidence type="ECO:0000256" key="7">
    <source>
        <dbReference type="ARBA" id="ARBA00023049"/>
    </source>
</evidence>
<dbReference type="InterPro" id="IPR023612">
    <property type="entry name" value="Peptidase_M4"/>
</dbReference>
<reference evidence="13 14" key="1">
    <citation type="submission" date="2019-08" db="EMBL/GenBank/DDBJ databases">
        <title>Archangium and Cystobacter genomes.</title>
        <authorList>
            <person name="Chen I.-C.K."/>
            <person name="Wielgoss S."/>
        </authorList>
    </citation>
    <scope>NUCLEOTIDE SEQUENCE [LARGE SCALE GENOMIC DNA]</scope>
    <source>
        <strain evidence="13 14">Cbm 6</strain>
    </source>
</reference>
<evidence type="ECO:0000259" key="9">
    <source>
        <dbReference type="Pfam" id="PF01447"/>
    </source>
</evidence>
<feature type="domain" description="FTP" evidence="12">
    <location>
        <begin position="106"/>
        <end position="154"/>
    </location>
</feature>
<accession>A0ABY9WQQ7</accession>
<keyword evidence="7 8" id="KW-0482">Metalloprotease</keyword>
<evidence type="ECO:0000256" key="2">
    <source>
        <dbReference type="ARBA" id="ARBA00022670"/>
    </source>
</evidence>
<dbReference type="Proteomes" id="UP001611383">
    <property type="component" value="Chromosome"/>
</dbReference>
<evidence type="ECO:0000256" key="5">
    <source>
        <dbReference type="ARBA" id="ARBA00022801"/>
    </source>
</evidence>
<keyword evidence="6 8" id="KW-0862">Zinc</keyword>
<feature type="signal peptide" evidence="8">
    <location>
        <begin position="1"/>
        <end position="20"/>
    </location>
</feature>
<keyword evidence="3" id="KW-0479">Metal-binding</keyword>
<dbReference type="Gene3D" id="3.10.450.490">
    <property type="match status" value="1"/>
</dbReference>
<dbReference type="InterPro" id="IPR011096">
    <property type="entry name" value="FTP_domain"/>
</dbReference>
<dbReference type="Pfam" id="PF04151">
    <property type="entry name" value="PPC"/>
    <property type="match status" value="1"/>
</dbReference>
<keyword evidence="8" id="KW-0964">Secreted</keyword>
<dbReference type="Pfam" id="PF01447">
    <property type="entry name" value="Peptidase_M4"/>
    <property type="match status" value="1"/>
</dbReference>